<feature type="signal peptide" evidence="1">
    <location>
        <begin position="1"/>
        <end position="27"/>
    </location>
</feature>
<sequence length="355" mass="38941">MKQDSAVYESLRTSLFLLWTTFPATDAFSPQQQLRPPPPNNRLASRLFNSNSNDLDFEYLIDAATSSSKGQAPLGGDFAGLAATFDPGDGSFIPIPEYLIPPSLLEWGQEPKCLEVLVSEEINEDETSMMRITTTVLPDTGCSVDNLENIKAADEIDLESQWSCRIEEEGEIQEEGATTVVGLQYPLQDDSNELRVETIFGLEAEDGKQYRMRVAIDLVPSPPDTFGIQSPMVLTLERRTNAVSSGGTIGDGGGLDGRTVSMLLGERLSGSKTFVDDPPMSENYDADSIKHVAFPGNVSIAYGWLTDNDWVLQVSHVGPNGMRRVVSRQFTVSGDGELDFEIRSWVEDPQEVAMT</sequence>
<dbReference type="OrthoDB" id="43223at2759"/>
<keyword evidence="3" id="KW-1185">Reference proteome</keyword>
<reference evidence="2" key="1">
    <citation type="journal article" date="2021" name="Sci. Rep.">
        <title>Diploid genomic architecture of Nitzschia inconspicua, an elite biomass production diatom.</title>
        <authorList>
            <person name="Oliver A."/>
            <person name="Podell S."/>
            <person name="Pinowska A."/>
            <person name="Traller J.C."/>
            <person name="Smith S.R."/>
            <person name="McClure R."/>
            <person name="Beliaev A."/>
            <person name="Bohutskyi P."/>
            <person name="Hill E.A."/>
            <person name="Rabines A."/>
            <person name="Zheng H."/>
            <person name="Allen L.Z."/>
            <person name="Kuo A."/>
            <person name="Grigoriev I.V."/>
            <person name="Allen A.E."/>
            <person name="Hazlebeck D."/>
            <person name="Allen E.E."/>
        </authorList>
    </citation>
    <scope>NUCLEOTIDE SEQUENCE</scope>
    <source>
        <strain evidence="2">Hildebrandi</strain>
    </source>
</reference>
<reference evidence="2" key="2">
    <citation type="submission" date="2021-04" db="EMBL/GenBank/DDBJ databases">
        <authorList>
            <person name="Podell S."/>
        </authorList>
    </citation>
    <scope>NUCLEOTIDE SEQUENCE</scope>
    <source>
        <strain evidence="2">Hildebrandi</strain>
    </source>
</reference>
<comment type="caution">
    <text evidence="2">The sequence shown here is derived from an EMBL/GenBank/DDBJ whole genome shotgun (WGS) entry which is preliminary data.</text>
</comment>
<organism evidence="2 3">
    <name type="scientific">Nitzschia inconspicua</name>
    <dbReference type="NCBI Taxonomy" id="303405"/>
    <lineage>
        <taxon>Eukaryota</taxon>
        <taxon>Sar</taxon>
        <taxon>Stramenopiles</taxon>
        <taxon>Ochrophyta</taxon>
        <taxon>Bacillariophyta</taxon>
        <taxon>Bacillariophyceae</taxon>
        <taxon>Bacillariophycidae</taxon>
        <taxon>Bacillariales</taxon>
        <taxon>Bacillariaceae</taxon>
        <taxon>Nitzschia</taxon>
    </lineage>
</organism>
<protein>
    <submittedName>
        <fullName evidence="2">Uncharacterized protein</fullName>
    </submittedName>
</protein>
<evidence type="ECO:0000313" key="2">
    <source>
        <dbReference type="EMBL" id="KAG7374351.1"/>
    </source>
</evidence>
<dbReference type="AlphaFoldDB" id="A0A9K3Q819"/>
<proteinExistence type="predicted"/>
<dbReference type="EMBL" id="JAGRRH010000001">
    <property type="protein sequence ID" value="KAG7374351.1"/>
    <property type="molecule type" value="Genomic_DNA"/>
</dbReference>
<evidence type="ECO:0000256" key="1">
    <source>
        <dbReference type="SAM" id="SignalP"/>
    </source>
</evidence>
<evidence type="ECO:0000313" key="3">
    <source>
        <dbReference type="Proteomes" id="UP000693970"/>
    </source>
</evidence>
<gene>
    <name evidence="2" type="ORF">IV203_013446</name>
</gene>
<feature type="chain" id="PRO_5039907633" evidence="1">
    <location>
        <begin position="28"/>
        <end position="355"/>
    </location>
</feature>
<dbReference type="Proteomes" id="UP000693970">
    <property type="component" value="Unassembled WGS sequence"/>
</dbReference>
<name>A0A9K3Q819_9STRA</name>
<keyword evidence="1" id="KW-0732">Signal</keyword>
<accession>A0A9K3Q819</accession>